<accession>A0A545STI8</accession>
<dbReference type="InterPro" id="IPR023214">
    <property type="entry name" value="HAD_sf"/>
</dbReference>
<sequence>MLVIFDCDGVLVDSETIANETLYRHLTALGLSTSPQACDRRYRGRSMAACVGLIEAQLGRALPEDFLEGLQRDTFSQFERQLTAIPGVVEIVARLHAAAVPFCVASSGSHAKLRLTLTKTGLWSYFAGRIYSAEDVERGKPAPDLFLHAATQMGVDPQLAWVVEDSLPGVEAGLAAQMQVLAYHSDKERPAPLPAAGAVTCFSAMAELPALLGLE</sequence>
<comment type="caution">
    <text evidence="5">The sequence shown here is derived from an EMBL/GenBank/DDBJ whole genome shotgun (WGS) entry which is preliminary data.</text>
</comment>
<dbReference type="CDD" id="cd07526">
    <property type="entry name" value="HAD_BPGM_like"/>
    <property type="match status" value="1"/>
</dbReference>
<dbReference type="Pfam" id="PF00702">
    <property type="entry name" value="Hydrolase"/>
    <property type="match status" value="1"/>
</dbReference>
<dbReference type="Proteomes" id="UP000319732">
    <property type="component" value="Unassembled WGS sequence"/>
</dbReference>
<dbReference type="InterPro" id="IPR023198">
    <property type="entry name" value="PGP-like_dom2"/>
</dbReference>
<dbReference type="OrthoDB" id="9800058at2"/>
<dbReference type="AlphaFoldDB" id="A0A545STI8"/>
<dbReference type="PANTHER" id="PTHR46193:SF10">
    <property type="entry name" value="6-PHOSPHOGLUCONATE PHOSPHATASE"/>
    <property type="match status" value="1"/>
</dbReference>
<dbReference type="Gene3D" id="1.10.150.240">
    <property type="entry name" value="Putative phosphatase, domain 2"/>
    <property type="match status" value="1"/>
</dbReference>
<dbReference type="SFLD" id="SFLDG01135">
    <property type="entry name" value="C1.5.6:_HAD__Beta-PGM__Phospha"/>
    <property type="match status" value="1"/>
</dbReference>
<dbReference type="GO" id="GO:0016787">
    <property type="term" value="F:hydrolase activity"/>
    <property type="evidence" value="ECO:0007669"/>
    <property type="project" value="UniProtKB-KW"/>
</dbReference>
<dbReference type="PANTHER" id="PTHR46193">
    <property type="entry name" value="6-PHOSPHOGLUCONATE PHOSPHATASE"/>
    <property type="match status" value="1"/>
</dbReference>
<protein>
    <submittedName>
        <fullName evidence="5">HAD family hydrolase</fullName>
    </submittedName>
</protein>
<dbReference type="GO" id="GO:0046872">
    <property type="term" value="F:metal ion binding"/>
    <property type="evidence" value="ECO:0007669"/>
    <property type="project" value="UniProtKB-KW"/>
</dbReference>
<evidence type="ECO:0000256" key="2">
    <source>
        <dbReference type="ARBA" id="ARBA00006171"/>
    </source>
</evidence>
<dbReference type="InterPro" id="IPR006439">
    <property type="entry name" value="HAD-SF_hydro_IA"/>
</dbReference>
<dbReference type="NCBIfam" id="TIGR01509">
    <property type="entry name" value="HAD-SF-IA-v3"/>
    <property type="match status" value="1"/>
</dbReference>
<organism evidence="5 6">
    <name type="scientific">Exilibacterium tricleocarpae</name>
    <dbReference type="NCBI Taxonomy" id="2591008"/>
    <lineage>
        <taxon>Bacteria</taxon>
        <taxon>Pseudomonadati</taxon>
        <taxon>Pseudomonadota</taxon>
        <taxon>Gammaproteobacteria</taxon>
        <taxon>Cellvibrionales</taxon>
        <taxon>Cellvibrionaceae</taxon>
        <taxon>Exilibacterium</taxon>
    </lineage>
</organism>
<proteinExistence type="inferred from homology"/>
<keyword evidence="5" id="KW-0378">Hydrolase</keyword>
<dbReference type="RefSeq" id="WP_142929420.1">
    <property type="nucleotide sequence ID" value="NZ_ML660106.1"/>
</dbReference>
<dbReference type="SUPFAM" id="SSF56784">
    <property type="entry name" value="HAD-like"/>
    <property type="match status" value="1"/>
</dbReference>
<keyword evidence="6" id="KW-1185">Reference proteome</keyword>
<dbReference type="InterPro" id="IPR036412">
    <property type="entry name" value="HAD-like_sf"/>
</dbReference>
<reference evidence="5 6" key="1">
    <citation type="submission" date="2019-06" db="EMBL/GenBank/DDBJ databases">
        <title>Whole genome sequence for Cellvibrionaceae sp. R142.</title>
        <authorList>
            <person name="Wang G."/>
        </authorList>
    </citation>
    <scope>NUCLEOTIDE SEQUENCE [LARGE SCALE GENOMIC DNA]</scope>
    <source>
        <strain evidence="5 6">R142</strain>
    </source>
</reference>
<comment type="similarity">
    <text evidence="2">Belongs to the HAD-like hydrolase superfamily. CbbY/CbbZ/Gph/YieH family.</text>
</comment>
<dbReference type="SFLD" id="SFLDS00003">
    <property type="entry name" value="Haloacid_Dehalogenase"/>
    <property type="match status" value="1"/>
</dbReference>
<comment type="cofactor">
    <cofactor evidence="1">
        <name>Mg(2+)</name>
        <dbReference type="ChEBI" id="CHEBI:18420"/>
    </cofactor>
</comment>
<gene>
    <name evidence="5" type="ORF">FKG94_23640</name>
</gene>
<dbReference type="Gene3D" id="3.40.50.1000">
    <property type="entry name" value="HAD superfamily/HAD-like"/>
    <property type="match status" value="1"/>
</dbReference>
<keyword evidence="3" id="KW-0479">Metal-binding</keyword>
<evidence type="ECO:0000256" key="3">
    <source>
        <dbReference type="ARBA" id="ARBA00022723"/>
    </source>
</evidence>
<evidence type="ECO:0000313" key="5">
    <source>
        <dbReference type="EMBL" id="TQV68287.1"/>
    </source>
</evidence>
<evidence type="ECO:0000256" key="1">
    <source>
        <dbReference type="ARBA" id="ARBA00001946"/>
    </source>
</evidence>
<evidence type="ECO:0000313" key="6">
    <source>
        <dbReference type="Proteomes" id="UP000319732"/>
    </source>
</evidence>
<dbReference type="SFLD" id="SFLDG01129">
    <property type="entry name" value="C1.5:_HAD__Beta-PGM__Phosphata"/>
    <property type="match status" value="1"/>
</dbReference>
<dbReference type="EMBL" id="VHSG01000028">
    <property type="protein sequence ID" value="TQV68287.1"/>
    <property type="molecule type" value="Genomic_DNA"/>
</dbReference>
<keyword evidence="4" id="KW-0460">Magnesium</keyword>
<name>A0A545STI8_9GAMM</name>
<evidence type="ECO:0000256" key="4">
    <source>
        <dbReference type="ARBA" id="ARBA00022842"/>
    </source>
</evidence>
<dbReference type="InterPro" id="IPR051600">
    <property type="entry name" value="Beta-PGM-like"/>
</dbReference>